<evidence type="ECO:0000256" key="1">
    <source>
        <dbReference type="ARBA" id="ARBA00009871"/>
    </source>
</evidence>
<comment type="similarity">
    <text evidence="1">Belongs to the melC1 family.</text>
</comment>
<keyword evidence="4" id="KW-1133">Transmembrane helix</keyword>
<name>A0ABT0ULU0_9ACTN</name>
<keyword evidence="2" id="KW-0732">Signal</keyword>
<dbReference type="InterPro" id="IPR006311">
    <property type="entry name" value="TAT_signal"/>
</dbReference>
<keyword evidence="6" id="KW-1185">Reference proteome</keyword>
<evidence type="ECO:0000256" key="3">
    <source>
        <dbReference type="ARBA" id="ARBA00023008"/>
    </source>
</evidence>
<dbReference type="Proteomes" id="UP001431429">
    <property type="component" value="Unassembled WGS sequence"/>
</dbReference>
<reference evidence="5" key="1">
    <citation type="submission" date="2022-06" db="EMBL/GenBank/DDBJ databases">
        <title>Genome public.</title>
        <authorList>
            <person name="Sun Q."/>
        </authorList>
    </citation>
    <scope>NUCLEOTIDE SEQUENCE</scope>
    <source>
        <strain evidence="5">CWNU-1</strain>
    </source>
</reference>
<evidence type="ECO:0000313" key="6">
    <source>
        <dbReference type="Proteomes" id="UP001431429"/>
    </source>
</evidence>
<evidence type="ECO:0000313" key="5">
    <source>
        <dbReference type="EMBL" id="MCM2389196.1"/>
    </source>
</evidence>
<evidence type="ECO:0000256" key="4">
    <source>
        <dbReference type="SAM" id="Phobius"/>
    </source>
</evidence>
<keyword evidence="4" id="KW-0812">Transmembrane</keyword>
<organism evidence="5 6">
    <name type="scientific">Streptomyces albipurpureus</name>
    <dbReference type="NCBI Taxonomy" id="2897419"/>
    <lineage>
        <taxon>Bacteria</taxon>
        <taxon>Bacillati</taxon>
        <taxon>Actinomycetota</taxon>
        <taxon>Actinomycetes</taxon>
        <taxon>Kitasatosporales</taxon>
        <taxon>Streptomycetaceae</taxon>
        <taxon>Streptomyces</taxon>
    </lineage>
</organism>
<feature type="transmembrane region" description="Helical" evidence="4">
    <location>
        <begin position="20"/>
        <end position="39"/>
    </location>
</feature>
<dbReference type="InterPro" id="IPR010928">
    <property type="entry name" value="MelC1"/>
</dbReference>
<dbReference type="Pfam" id="PF06236">
    <property type="entry name" value="MelC1"/>
    <property type="match status" value="1"/>
</dbReference>
<protein>
    <submittedName>
        <fullName evidence="5">Tyrosinase cofactor</fullName>
    </submittedName>
</protein>
<accession>A0ABT0ULU0</accession>
<dbReference type="PROSITE" id="PS51318">
    <property type="entry name" value="TAT"/>
    <property type="match status" value="1"/>
</dbReference>
<comment type="caution">
    <text evidence="5">The sequence shown here is derived from an EMBL/GenBank/DDBJ whole genome shotgun (WGS) entry which is preliminary data.</text>
</comment>
<dbReference type="InterPro" id="IPR023199">
    <property type="entry name" value="GriE/MELC1_sf"/>
</dbReference>
<keyword evidence="3" id="KW-0186">Copper</keyword>
<keyword evidence="4" id="KW-0472">Membrane</keyword>
<evidence type="ECO:0000256" key="2">
    <source>
        <dbReference type="ARBA" id="ARBA00022729"/>
    </source>
</evidence>
<dbReference type="Gene3D" id="3.30.1880.10">
    <property type="entry name" value="protein ne1242 domain like"/>
    <property type="match status" value="1"/>
</dbReference>
<sequence length="157" mass="16878">MPLPDRTTTRFLSRRILLRTAFTFGVVAGTAGALAPIIARGRPANAPRRGVAGPPGLERFAEMYRGRRIEGSATVLVPVRGPRTRPAVAVALPSVEVRIDGRPLHVMRRADGSYLSLVNHYESFPTLREVARAAVDELGAAQLASTPPTGHTTPQTH</sequence>
<dbReference type="RefSeq" id="WP_250919535.1">
    <property type="nucleotide sequence ID" value="NZ_JAMQAW010000010.1"/>
</dbReference>
<proteinExistence type="inferred from homology"/>
<dbReference type="EMBL" id="JAMQAW010000010">
    <property type="protein sequence ID" value="MCM2389196.1"/>
    <property type="molecule type" value="Genomic_DNA"/>
</dbReference>
<gene>
    <name evidence="5" type="ORF">NBG84_12970</name>
</gene>